<reference evidence="1 2" key="1">
    <citation type="submission" date="2019-07" db="EMBL/GenBank/DDBJ databases">
        <title>Whole genome shotgun sequence of Acetobacter oeni NBRC 105207.</title>
        <authorList>
            <person name="Hosoyama A."/>
            <person name="Uohara A."/>
            <person name="Ohji S."/>
            <person name="Ichikawa N."/>
        </authorList>
    </citation>
    <scope>NUCLEOTIDE SEQUENCE [LARGE SCALE GENOMIC DNA]</scope>
    <source>
        <strain evidence="1 2">NBRC 105207</strain>
    </source>
</reference>
<name>A0A511XQG3_9PROT</name>
<dbReference type="RefSeq" id="WP_173572184.1">
    <property type="nucleotide sequence ID" value="NZ_BJYG01000073.1"/>
</dbReference>
<organism evidence="1 2">
    <name type="scientific">Acetobacter oeni</name>
    <dbReference type="NCBI Taxonomy" id="304077"/>
    <lineage>
        <taxon>Bacteria</taxon>
        <taxon>Pseudomonadati</taxon>
        <taxon>Pseudomonadota</taxon>
        <taxon>Alphaproteobacteria</taxon>
        <taxon>Acetobacterales</taxon>
        <taxon>Acetobacteraceae</taxon>
        <taxon>Acetobacter</taxon>
    </lineage>
</organism>
<proteinExistence type="predicted"/>
<dbReference type="EMBL" id="BJYG01000073">
    <property type="protein sequence ID" value="GEN65126.1"/>
    <property type="molecule type" value="Genomic_DNA"/>
</dbReference>
<comment type="caution">
    <text evidence="1">The sequence shown here is derived from an EMBL/GenBank/DDBJ whole genome shotgun (WGS) entry which is preliminary data.</text>
</comment>
<evidence type="ECO:0000313" key="2">
    <source>
        <dbReference type="Proteomes" id="UP000321746"/>
    </source>
</evidence>
<accession>A0A511XQG3</accession>
<keyword evidence="2" id="KW-1185">Reference proteome</keyword>
<dbReference type="Proteomes" id="UP000321746">
    <property type="component" value="Unassembled WGS sequence"/>
</dbReference>
<evidence type="ECO:0000313" key="1">
    <source>
        <dbReference type="EMBL" id="GEN65126.1"/>
    </source>
</evidence>
<dbReference type="AlphaFoldDB" id="A0A511XQG3"/>
<protein>
    <submittedName>
        <fullName evidence="1">Uncharacterized protein</fullName>
    </submittedName>
</protein>
<sequence>MKRPGCFIRPEMLHYDWHIVLGVSSLLSDVTEMLNDENLVVDGDYTIR</sequence>
<gene>
    <name evidence="1" type="ORF">AOE01nite_33500</name>
</gene>